<reference evidence="10" key="1">
    <citation type="submission" date="2016-02" db="EMBL/GenBank/DDBJ databases">
        <title>Comparative genomics of biotechnologically important yeasts.</title>
        <authorList>
            <consortium name="DOE Joint Genome Institute"/>
            <person name="Riley R."/>
            <person name="Haridas S."/>
            <person name="Wolfe K.H."/>
            <person name="Lopes M.R."/>
            <person name="Hittinger C.T."/>
            <person name="Goker M."/>
            <person name="Salamov A."/>
            <person name="Wisecaver J."/>
            <person name="Long T.M."/>
            <person name="Aerts A.L."/>
            <person name="Barry K."/>
            <person name="Choi C."/>
            <person name="Clum A."/>
            <person name="Coughlan A.Y."/>
            <person name="Deshpande S."/>
            <person name="Douglass A.P."/>
            <person name="Hanson S.J."/>
            <person name="Klenk H.-P."/>
            <person name="Labutti K."/>
            <person name="Lapidus A."/>
            <person name="Lindquist E."/>
            <person name="Lipzen A."/>
            <person name="Meier-Kolthoff J.P."/>
            <person name="Ohm R.A."/>
            <person name="Otillar R.P."/>
            <person name="Pangilinan J."/>
            <person name="Peng Y."/>
            <person name="Rokas A."/>
            <person name="Rosa C.A."/>
            <person name="Scheuner C."/>
            <person name="Sibirny A.A."/>
            <person name="Slot J.C."/>
            <person name="Stielow J.B."/>
            <person name="Sun H."/>
            <person name="Kurtzman C.P."/>
            <person name="Blackwell M."/>
            <person name="Jeffries T.W."/>
            <person name="Grigoriev I.V."/>
        </authorList>
    </citation>
    <scope>NUCLEOTIDE SEQUENCE [LARGE SCALE GENOMIC DNA]</scope>
    <source>
        <strain evidence="10">NRRL Y-17796</strain>
    </source>
</reference>
<protein>
    <recommendedName>
        <fullName evidence="2">asparagine--tRNA ligase</fullName>
        <ecNumber evidence="2">6.1.1.22</ecNumber>
    </recommendedName>
</protein>
<keyword evidence="4" id="KW-0547">Nucleotide-binding</keyword>
<dbReference type="GO" id="GO:0005739">
    <property type="term" value="C:mitochondrion"/>
    <property type="evidence" value="ECO:0007669"/>
    <property type="project" value="TreeGrafter"/>
</dbReference>
<dbReference type="GO" id="GO:0004816">
    <property type="term" value="F:asparagine-tRNA ligase activity"/>
    <property type="evidence" value="ECO:0007669"/>
    <property type="project" value="UniProtKB-EC"/>
</dbReference>
<evidence type="ECO:0000313" key="10">
    <source>
        <dbReference type="Proteomes" id="UP000095023"/>
    </source>
</evidence>
<comment type="similarity">
    <text evidence="1">Belongs to the class-II aminoacyl-tRNA synthetase family.</text>
</comment>
<evidence type="ECO:0000313" key="9">
    <source>
        <dbReference type="EMBL" id="ODV92940.1"/>
    </source>
</evidence>
<dbReference type="Proteomes" id="UP000095023">
    <property type="component" value="Unassembled WGS sequence"/>
</dbReference>
<dbReference type="InterPro" id="IPR004364">
    <property type="entry name" value="Aa-tRNA-synt_II"/>
</dbReference>
<evidence type="ECO:0000256" key="3">
    <source>
        <dbReference type="ARBA" id="ARBA00022598"/>
    </source>
</evidence>
<dbReference type="Pfam" id="PF01336">
    <property type="entry name" value="tRNA_anti-codon"/>
    <property type="match status" value="1"/>
</dbReference>
<dbReference type="Pfam" id="PF00152">
    <property type="entry name" value="tRNA-synt_2"/>
    <property type="match status" value="1"/>
</dbReference>
<gene>
    <name evidence="9" type="ORF">CANCADRAFT_147718</name>
</gene>
<dbReference type="Gene3D" id="2.40.50.140">
    <property type="entry name" value="Nucleic acid-binding proteins"/>
    <property type="match status" value="1"/>
</dbReference>
<dbReference type="PANTHER" id="PTHR22594">
    <property type="entry name" value="ASPARTYL/LYSYL-TRNA SYNTHETASE"/>
    <property type="match status" value="1"/>
</dbReference>
<evidence type="ECO:0000256" key="1">
    <source>
        <dbReference type="ARBA" id="ARBA00008226"/>
    </source>
</evidence>
<evidence type="ECO:0000256" key="6">
    <source>
        <dbReference type="ARBA" id="ARBA00022917"/>
    </source>
</evidence>
<dbReference type="InterPro" id="IPR004522">
    <property type="entry name" value="Asn-tRNA-ligase"/>
</dbReference>
<dbReference type="EMBL" id="KV453841">
    <property type="protein sequence ID" value="ODV92940.1"/>
    <property type="molecule type" value="Genomic_DNA"/>
</dbReference>
<dbReference type="OrthoDB" id="43906at2759"/>
<dbReference type="SUPFAM" id="SSF50249">
    <property type="entry name" value="Nucleic acid-binding proteins"/>
    <property type="match status" value="1"/>
</dbReference>
<dbReference type="PROSITE" id="PS50862">
    <property type="entry name" value="AA_TRNA_LIGASE_II"/>
    <property type="match status" value="1"/>
</dbReference>
<dbReference type="NCBIfam" id="TIGR00457">
    <property type="entry name" value="asnS"/>
    <property type="match status" value="1"/>
</dbReference>
<keyword evidence="5" id="KW-0067">ATP-binding</keyword>
<dbReference type="PANTHER" id="PTHR22594:SF34">
    <property type="entry name" value="ASPARAGINE--TRNA LIGASE, MITOCHONDRIAL-RELATED"/>
    <property type="match status" value="1"/>
</dbReference>
<dbReference type="EC" id="6.1.1.22" evidence="2"/>
<proteinExistence type="inferred from homology"/>
<evidence type="ECO:0000256" key="4">
    <source>
        <dbReference type="ARBA" id="ARBA00022741"/>
    </source>
</evidence>
<dbReference type="InterPro" id="IPR006195">
    <property type="entry name" value="aa-tRNA-synth_II"/>
</dbReference>
<dbReference type="InterPro" id="IPR045864">
    <property type="entry name" value="aa-tRNA-synth_II/BPL/LPL"/>
</dbReference>
<keyword evidence="10" id="KW-1185">Reference proteome</keyword>
<dbReference type="PRINTS" id="PR01042">
    <property type="entry name" value="TRNASYNTHASP"/>
</dbReference>
<dbReference type="AlphaFoldDB" id="A0A1E4TMF3"/>
<dbReference type="Gene3D" id="3.30.930.10">
    <property type="entry name" value="Bira Bifunctional Protein, Domain 2"/>
    <property type="match status" value="1"/>
</dbReference>
<dbReference type="GO" id="GO:0006421">
    <property type="term" value="P:asparaginyl-tRNA aminoacylation"/>
    <property type="evidence" value="ECO:0007669"/>
    <property type="project" value="InterPro"/>
</dbReference>
<evidence type="ECO:0000256" key="5">
    <source>
        <dbReference type="ARBA" id="ARBA00022840"/>
    </source>
</evidence>
<dbReference type="InterPro" id="IPR002312">
    <property type="entry name" value="Asp/Asn-tRNA-synth_IIb"/>
</dbReference>
<sequence>MGFRPLPATLKQLWKGSKDIGSNVNILGWIQAVRKKAGVVFLTVSDGTTSRPLQIVLPKEMYTPELCAGSSISVDGIWQEGPKELEVTADRVKVIGSAPDFPLQKKYHTLEYLRSMNHLRSRTRQLNAVARLRSDIAFNIQKFYHDNDYVYTNAPVLTRTDAEGSGESFCVIPESDREDVKMHSDFFKQQAYLTVSTQLHLETLAGAMPRVWTMGPAFRAEKSNTSRHLAEFWMVEAELQFIDDLDLLMDQTELMVKSVVSDTDEGIEEVIAARSKISSNKDWRSVDEINNVRDMIQTTWRRMTYDDAIMEVNGNYGEGLSVAEERELASKGPVFVTDYPEALKPFYMKLDGDKARCFDLLVPHVGELIGGSLREDDADTLRASMQKKGISQERLEWYLDLRKYGSGPHGGYGMGFERLVALLSGAFNVKETILFPSWCGSLSI</sequence>
<organism evidence="9 10">
    <name type="scientific">Tortispora caseinolytica NRRL Y-17796</name>
    <dbReference type="NCBI Taxonomy" id="767744"/>
    <lineage>
        <taxon>Eukaryota</taxon>
        <taxon>Fungi</taxon>
        <taxon>Dikarya</taxon>
        <taxon>Ascomycota</taxon>
        <taxon>Saccharomycotina</taxon>
        <taxon>Trigonopsidomycetes</taxon>
        <taxon>Trigonopsidales</taxon>
        <taxon>Trigonopsidaceae</taxon>
        <taxon>Tortispora</taxon>
    </lineage>
</organism>
<dbReference type="GO" id="GO:0003676">
    <property type="term" value="F:nucleic acid binding"/>
    <property type="evidence" value="ECO:0007669"/>
    <property type="project" value="InterPro"/>
</dbReference>
<keyword evidence="6" id="KW-0648">Protein biosynthesis</keyword>
<feature type="domain" description="Aminoacyl-transfer RNA synthetases class-II family profile" evidence="8">
    <location>
        <begin position="131"/>
        <end position="436"/>
    </location>
</feature>
<dbReference type="CDD" id="cd04318">
    <property type="entry name" value="EcAsnRS_like_N"/>
    <property type="match status" value="1"/>
</dbReference>
<evidence type="ECO:0000256" key="7">
    <source>
        <dbReference type="ARBA" id="ARBA00023146"/>
    </source>
</evidence>
<dbReference type="SUPFAM" id="SSF55681">
    <property type="entry name" value="Class II aaRS and biotin synthetases"/>
    <property type="match status" value="1"/>
</dbReference>
<evidence type="ECO:0000256" key="2">
    <source>
        <dbReference type="ARBA" id="ARBA00012816"/>
    </source>
</evidence>
<name>A0A1E4TMF3_9ASCO</name>
<evidence type="ECO:0000259" key="8">
    <source>
        <dbReference type="PROSITE" id="PS50862"/>
    </source>
</evidence>
<dbReference type="InterPro" id="IPR004365">
    <property type="entry name" value="NA-bd_OB_tRNA"/>
</dbReference>
<dbReference type="GO" id="GO:0005524">
    <property type="term" value="F:ATP binding"/>
    <property type="evidence" value="ECO:0007669"/>
    <property type="project" value="UniProtKB-KW"/>
</dbReference>
<accession>A0A1E4TMF3</accession>
<keyword evidence="7" id="KW-0030">Aminoacyl-tRNA synthetase</keyword>
<dbReference type="InterPro" id="IPR012340">
    <property type="entry name" value="NA-bd_OB-fold"/>
</dbReference>
<dbReference type="NCBIfam" id="NF003037">
    <property type="entry name" value="PRK03932.1"/>
    <property type="match status" value="1"/>
</dbReference>
<keyword evidence="3" id="KW-0436">Ligase</keyword>